<proteinExistence type="predicted"/>
<dbReference type="RefSeq" id="WP_012826602.1">
    <property type="nucleotide sequence ID" value="NC_013440.1"/>
</dbReference>
<evidence type="ECO:0000313" key="3">
    <source>
        <dbReference type="Proteomes" id="UP000001880"/>
    </source>
</evidence>
<evidence type="ECO:0000313" key="2">
    <source>
        <dbReference type="EMBL" id="ACY13993.1"/>
    </source>
</evidence>
<keyword evidence="1" id="KW-0472">Membrane</keyword>
<keyword evidence="3" id="KW-1185">Reference proteome</keyword>
<accession>D0LUV3</accession>
<dbReference type="Proteomes" id="UP000001880">
    <property type="component" value="Chromosome"/>
</dbReference>
<dbReference type="AlphaFoldDB" id="D0LUV3"/>
<dbReference type="EMBL" id="CP001804">
    <property type="protein sequence ID" value="ACY13993.1"/>
    <property type="molecule type" value="Genomic_DNA"/>
</dbReference>
<dbReference type="HOGENOM" id="CLU_2806507_0_0_7"/>
<organism evidence="2 3">
    <name type="scientific">Haliangium ochraceum (strain DSM 14365 / JCM 11303 / SMP-2)</name>
    <dbReference type="NCBI Taxonomy" id="502025"/>
    <lineage>
        <taxon>Bacteria</taxon>
        <taxon>Pseudomonadati</taxon>
        <taxon>Myxococcota</taxon>
        <taxon>Polyangia</taxon>
        <taxon>Haliangiales</taxon>
        <taxon>Kofleriaceae</taxon>
        <taxon>Haliangium</taxon>
    </lineage>
</organism>
<protein>
    <submittedName>
        <fullName evidence="2">Uncharacterized protein</fullName>
    </submittedName>
</protein>
<dbReference type="Pfam" id="PF19451">
    <property type="entry name" value="DUF5989"/>
    <property type="match status" value="1"/>
</dbReference>
<reference evidence="2 3" key="1">
    <citation type="journal article" date="2010" name="Stand. Genomic Sci.">
        <title>Complete genome sequence of Haliangium ochraceum type strain (SMP-2).</title>
        <authorList>
            <consortium name="US DOE Joint Genome Institute (JGI-PGF)"/>
            <person name="Ivanova N."/>
            <person name="Daum C."/>
            <person name="Lang E."/>
            <person name="Abt B."/>
            <person name="Kopitz M."/>
            <person name="Saunders E."/>
            <person name="Lapidus A."/>
            <person name="Lucas S."/>
            <person name="Glavina Del Rio T."/>
            <person name="Nolan M."/>
            <person name="Tice H."/>
            <person name="Copeland A."/>
            <person name="Cheng J.F."/>
            <person name="Chen F."/>
            <person name="Bruce D."/>
            <person name="Goodwin L."/>
            <person name="Pitluck S."/>
            <person name="Mavromatis K."/>
            <person name="Pati A."/>
            <person name="Mikhailova N."/>
            <person name="Chen A."/>
            <person name="Palaniappan K."/>
            <person name="Land M."/>
            <person name="Hauser L."/>
            <person name="Chang Y.J."/>
            <person name="Jeffries C.D."/>
            <person name="Detter J.C."/>
            <person name="Brettin T."/>
            <person name="Rohde M."/>
            <person name="Goker M."/>
            <person name="Bristow J."/>
            <person name="Markowitz V."/>
            <person name="Eisen J.A."/>
            <person name="Hugenholtz P."/>
            <person name="Kyrpides N.C."/>
            <person name="Klenk H.P."/>
        </authorList>
    </citation>
    <scope>NUCLEOTIDE SEQUENCE [LARGE SCALE GENOMIC DNA]</scope>
    <source>
        <strain evidence="3">DSM 14365 / CIP 107738 / JCM 11303 / AJ 13395 / SMP-2</strain>
    </source>
</reference>
<feature type="transmembrane region" description="Helical" evidence="1">
    <location>
        <begin position="41"/>
        <end position="64"/>
    </location>
</feature>
<dbReference type="STRING" id="502025.Hoch_1439"/>
<evidence type="ECO:0000256" key="1">
    <source>
        <dbReference type="SAM" id="Phobius"/>
    </source>
</evidence>
<dbReference type="InterPro" id="IPR046031">
    <property type="entry name" value="DUF5989"/>
</dbReference>
<sequence>MTHAPKRRGSKPRPWSRLITLGQLLGHFASRQRFFLAPLLLVLLVAAVLLVLTGGLSYVAPFVYTLW</sequence>
<name>D0LUV3_HALO1</name>
<gene>
    <name evidence="2" type="ordered locus">Hoch_1439</name>
</gene>
<dbReference type="KEGG" id="hoh:Hoch_1439"/>
<keyword evidence="1" id="KW-1133">Transmembrane helix</keyword>
<keyword evidence="1" id="KW-0812">Transmembrane</keyword>